<evidence type="ECO:0000313" key="3">
    <source>
        <dbReference type="Proteomes" id="UP000077755"/>
    </source>
</evidence>
<organism evidence="2 3">
    <name type="scientific">Daucus carota subsp. sativus</name>
    <name type="common">Carrot</name>
    <dbReference type="NCBI Taxonomy" id="79200"/>
    <lineage>
        <taxon>Eukaryota</taxon>
        <taxon>Viridiplantae</taxon>
        <taxon>Streptophyta</taxon>
        <taxon>Embryophyta</taxon>
        <taxon>Tracheophyta</taxon>
        <taxon>Spermatophyta</taxon>
        <taxon>Magnoliopsida</taxon>
        <taxon>eudicotyledons</taxon>
        <taxon>Gunneridae</taxon>
        <taxon>Pentapetalae</taxon>
        <taxon>asterids</taxon>
        <taxon>campanulids</taxon>
        <taxon>Apiales</taxon>
        <taxon>Apiaceae</taxon>
        <taxon>Apioideae</taxon>
        <taxon>Scandiceae</taxon>
        <taxon>Daucinae</taxon>
        <taxon>Daucus</taxon>
        <taxon>Daucus sect. Daucus</taxon>
    </lineage>
</organism>
<dbReference type="Proteomes" id="UP000077755">
    <property type="component" value="Chromosome 2"/>
</dbReference>
<sequence length="68" mass="7536">MSNQNGDSSAQDVSHIEILESEHSYRASDEDNTQSSEDKEEESDDEVEAVYYNVPNPKVFVSPTGANI</sequence>
<dbReference type="Gramene" id="KZM81035">
    <property type="protein sequence ID" value="KZM81035"/>
    <property type="gene ID" value="DCAR_031367"/>
</dbReference>
<dbReference type="AlphaFoldDB" id="A0A175YBZ0"/>
<evidence type="ECO:0000313" key="2">
    <source>
        <dbReference type="EMBL" id="WOG86420.1"/>
    </source>
</evidence>
<feature type="compositionally biased region" description="Basic and acidic residues" evidence="1">
    <location>
        <begin position="14"/>
        <end position="29"/>
    </location>
</feature>
<reference evidence="2" key="2">
    <citation type="submission" date="2022-03" db="EMBL/GenBank/DDBJ databases">
        <title>Draft title - Genomic analysis of global carrot germplasm unveils the trajectory of domestication and the origin of high carotenoid orange carrot.</title>
        <authorList>
            <person name="Iorizzo M."/>
            <person name="Ellison S."/>
            <person name="Senalik D."/>
            <person name="Macko-Podgorni A."/>
            <person name="Grzebelus D."/>
            <person name="Bostan H."/>
            <person name="Rolling W."/>
            <person name="Curaba J."/>
            <person name="Simon P."/>
        </authorList>
    </citation>
    <scope>NUCLEOTIDE SEQUENCE</scope>
    <source>
        <tissue evidence="2">Leaf</tissue>
    </source>
</reference>
<reference evidence="2" key="1">
    <citation type="journal article" date="2016" name="Nat. Genet.">
        <title>A high-quality carrot genome assembly provides new insights into carotenoid accumulation and asterid genome evolution.</title>
        <authorList>
            <person name="Iorizzo M."/>
            <person name="Ellison S."/>
            <person name="Senalik D."/>
            <person name="Zeng P."/>
            <person name="Satapoomin P."/>
            <person name="Huang J."/>
            <person name="Bowman M."/>
            <person name="Iovene M."/>
            <person name="Sanseverino W."/>
            <person name="Cavagnaro P."/>
            <person name="Yildiz M."/>
            <person name="Macko-Podgorni A."/>
            <person name="Moranska E."/>
            <person name="Grzebelus E."/>
            <person name="Grzebelus D."/>
            <person name="Ashrafi H."/>
            <person name="Zheng Z."/>
            <person name="Cheng S."/>
            <person name="Spooner D."/>
            <person name="Van Deynze A."/>
            <person name="Simon P."/>
        </authorList>
    </citation>
    <scope>NUCLEOTIDE SEQUENCE</scope>
    <source>
        <tissue evidence="2">Leaf</tissue>
    </source>
</reference>
<accession>A0A175YBZ0</accession>
<feature type="region of interest" description="Disordered" evidence="1">
    <location>
        <begin position="1"/>
        <end position="48"/>
    </location>
</feature>
<evidence type="ECO:0000256" key="1">
    <source>
        <dbReference type="SAM" id="MobiDB-lite"/>
    </source>
</evidence>
<dbReference type="EMBL" id="CP093344">
    <property type="protein sequence ID" value="WOG86420.1"/>
    <property type="molecule type" value="Genomic_DNA"/>
</dbReference>
<feature type="compositionally biased region" description="Acidic residues" evidence="1">
    <location>
        <begin position="38"/>
        <end position="48"/>
    </location>
</feature>
<name>A0A175YBZ0_DAUCS</name>
<feature type="compositionally biased region" description="Polar residues" evidence="1">
    <location>
        <begin position="1"/>
        <end position="12"/>
    </location>
</feature>
<keyword evidence="3" id="KW-1185">Reference proteome</keyword>
<protein>
    <submittedName>
        <fullName evidence="2">Uncharacterized protein</fullName>
    </submittedName>
</protein>
<proteinExistence type="predicted"/>
<gene>
    <name evidence="2" type="ORF">DCAR_0205624</name>
</gene>